<evidence type="ECO:0000313" key="3">
    <source>
        <dbReference type="EMBL" id="KNC73379.1"/>
    </source>
</evidence>
<protein>
    <recommendedName>
        <fullName evidence="2">YncI copper-binding domain-containing protein</fullName>
    </recommendedName>
</protein>
<evidence type="ECO:0000313" key="4">
    <source>
        <dbReference type="Proteomes" id="UP000054560"/>
    </source>
</evidence>
<accession>A0A0L0F9I2</accession>
<dbReference type="Gene3D" id="2.60.40.2230">
    <property type="entry name" value="Uncharacterised protein YcnI-like PF07987, DUF1775"/>
    <property type="match status" value="1"/>
</dbReference>
<gene>
    <name evidence="3" type="ORF">SARC_14062</name>
</gene>
<keyword evidence="1" id="KW-0732">Signal</keyword>
<dbReference type="InterPro" id="IPR038507">
    <property type="entry name" value="YcnI-like_sf"/>
</dbReference>
<keyword evidence="4" id="KW-1185">Reference proteome</keyword>
<dbReference type="Pfam" id="PF07987">
    <property type="entry name" value="DUF1775"/>
    <property type="match status" value="1"/>
</dbReference>
<evidence type="ECO:0000259" key="2">
    <source>
        <dbReference type="Pfam" id="PF07987"/>
    </source>
</evidence>
<dbReference type="InterPro" id="IPR012533">
    <property type="entry name" value="YcnI-copper_dom"/>
</dbReference>
<dbReference type="Proteomes" id="UP000054560">
    <property type="component" value="Unassembled WGS sequence"/>
</dbReference>
<dbReference type="STRING" id="667725.A0A0L0F9I2"/>
<dbReference type="EMBL" id="KQ245686">
    <property type="protein sequence ID" value="KNC73379.1"/>
    <property type="molecule type" value="Genomic_DNA"/>
</dbReference>
<dbReference type="RefSeq" id="XP_014147281.1">
    <property type="nucleotide sequence ID" value="XM_014291806.1"/>
</dbReference>
<proteinExistence type="predicted"/>
<feature type="domain" description="YncI copper-binding" evidence="2">
    <location>
        <begin position="22"/>
        <end position="151"/>
    </location>
</feature>
<sequence length="194" mass="20800">MIASTLATVATLLACTITTSAHVALIPNEAEMGSNFNLGFKLPHGGEEAGTVAFTVTLPEGTYSVKPRPVYGFSVSRTLRELVPDVEVYGSMVNETVDTITWTAVYGYEVPTWAVEVFEIYLTLPANQTGTMPFPAVQTLSDGDVYEWITGNSTMGPYNGTAEAVVVDEHAGHRRRREVETAPVLTVVAPTTAA</sequence>
<reference evidence="3 4" key="1">
    <citation type="submission" date="2011-02" db="EMBL/GenBank/DDBJ databases">
        <title>The Genome Sequence of Sphaeroforma arctica JP610.</title>
        <authorList>
            <consortium name="The Broad Institute Genome Sequencing Platform"/>
            <person name="Russ C."/>
            <person name="Cuomo C."/>
            <person name="Young S.K."/>
            <person name="Zeng Q."/>
            <person name="Gargeya S."/>
            <person name="Alvarado L."/>
            <person name="Berlin A."/>
            <person name="Chapman S.B."/>
            <person name="Chen Z."/>
            <person name="Freedman E."/>
            <person name="Gellesch M."/>
            <person name="Goldberg J."/>
            <person name="Griggs A."/>
            <person name="Gujja S."/>
            <person name="Heilman E."/>
            <person name="Heiman D."/>
            <person name="Howarth C."/>
            <person name="Mehta T."/>
            <person name="Neiman D."/>
            <person name="Pearson M."/>
            <person name="Roberts A."/>
            <person name="Saif S."/>
            <person name="Shea T."/>
            <person name="Shenoy N."/>
            <person name="Sisk P."/>
            <person name="Stolte C."/>
            <person name="Sykes S."/>
            <person name="White J."/>
            <person name="Yandava C."/>
            <person name="Burger G."/>
            <person name="Gray M.W."/>
            <person name="Holland P.W.H."/>
            <person name="King N."/>
            <person name="Lang F.B.F."/>
            <person name="Roger A.J."/>
            <person name="Ruiz-Trillo I."/>
            <person name="Haas B."/>
            <person name="Nusbaum C."/>
            <person name="Birren B."/>
        </authorList>
    </citation>
    <scope>NUCLEOTIDE SEQUENCE [LARGE SCALE GENOMIC DNA]</scope>
    <source>
        <strain evidence="3 4">JP610</strain>
    </source>
</reference>
<feature type="signal peptide" evidence="1">
    <location>
        <begin position="1"/>
        <end position="21"/>
    </location>
</feature>
<dbReference type="AlphaFoldDB" id="A0A0L0F9I2"/>
<organism evidence="3 4">
    <name type="scientific">Sphaeroforma arctica JP610</name>
    <dbReference type="NCBI Taxonomy" id="667725"/>
    <lineage>
        <taxon>Eukaryota</taxon>
        <taxon>Ichthyosporea</taxon>
        <taxon>Ichthyophonida</taxon>
        <taxon>Sphaeroforma</taxon>
    </lineage>
</organism>
<dbReference type="OrthoDB" id="4234at2759"/>
<feature type="chain" id="PRO_5005538593" description="YncI copper-binding domain-containing protein" evidence="1">
    <location>
        <begin position="22"/>
        <end position="194"/>
    </location>
</feature>
<evidence type="ECO:0000256" key="1">
    <source>
        <dbReference type="SAM" id="SignalP"/>
    </source>
</evidence>
<dbReference type="GeneID" id="25914566"/>
<dbReference type="eggNOG" id="ENOG502S70Z">
    <property type="taxonomic scope" value="Eukaryota"/>
</dbReference>
<name>A0A0L0F9I2_9EUKA</name>